<dbReference type="Proteomes" id="UP001597548">
    <property type="component" value="Unassembled WGS sequence"/>
</dbReference>
<dbReference type="RefSeq" id="WP_194507076.1">
    <property type="nucleotide sequence ID" value="NZ_JADILU010000002.1"/>
</dbReference>
<keyword evidence="2" id="KW-0472">Membrane</keyword>
<keyword evidence="6" id="KW-1185">Reference proteome</keyword>
<dbReference type="PROSITE" id="PS51257">
    <property type="entry name" value="PROKAR_LIPOPROTEIN"/>
    <property type="match status" value="1"/>
</dbReference>
<evidence type="ECO:0000313" key="6">
    <source>
        <dbReference type="Proteomes" id="UP001597548"/>
    </source>
</evidence>
<evidence type="ECO:0000256" key="2">
    <source>
        <dbReference type="SAM" id="Phobius"/>
    </source>
</evidence>
<proteinExistence type="predicted"/>
<evidence type="ECO:0000259" key="4">
    <source>
        <dbReference type="Pfam" id="PF10531"/>
    </source>
</evidence>
<feature type="transmembrane region" description="Helical" evidence="2">
    <location>
        <begin position="245"/>
        <end position="264"/>
    </location>
</feature>
<reference evidence="6" key="1">
    <citation type="journal article" date="2019" name="Int. J. Syst. Evol. Microbiol.">
        <title>The Global Catalogue of Microorganisms (GCM) 10K type strain sequencing project: providing services to taxonomists for standard genome sequencing and annotation.</title>
        <authorList>
            <consortium name="The Broad Institute Genomics Platform"/>
            <consortium name="The Broad Institute Genome Sequencing Center for Infectious Disease"/>
            <person name="Wu L."/>
            <person name="Ma J."/>
        </authorList>
    </citation>
    <scope>NUCLEOTIDE SEQUENCE [LARGE SCALE GENOMIC DNA]</scope>
    <source>
        <strain evidence="6">KCTC 32514</strain>
    </source>
</reference>
<dbReference type="Pfam" id="PF02563">
    <property type="entry name" value="Poly_export"/>
    <property type="match status" value="1"/>
</dbReference>
<dbReference type="PANTHER" id="PTHR33619">
    <property type="entry name" value="POLYSACCHARIDE EXPORT PROTEIN GFCE-RELATED"/>
    <property type="match status" value="1"/>
</dbReference>
<gene>
    <name evidence="5" type="ORF">ACFS29_18775</name>
</gene>
<dbReference type="Pfam" id="PF10531">
    <property type="entry name" value="SLBB"/>
    <property type="match status" value="1"/>
</dbReference>
<dbReference type="InterPro" id="IPR003715">
    <property type="entry name" value="Poly_export_N"/>
</dbReference>
<feature type="domain" description="Soluble ligand binding" evidence="4">
    <location>
        <begin position="151"/>
        <end position="200"/>
    </location>
</feature>
<dbReference type="InterPro" id="IPR019554">
    <property type="entry name" value="Soluble_ligand-bd"/>
</dbReference>
<evidence type="ECO:0000256" key="1">
    <source>
        <dbReference type="ARBA" id="ARBA00022729"/>
    </source>
</evidence>
<evidence type="ECO:0000313" key="5">
    <source>
        <dbReference type="EMBL" id="MFD2917704.1"/>
    </source>
</evidence>
<dbReference type="Gene3D" id="3.30.1950.10">
    <property type="entry name" value="wza like domain"/>
    <property type="match status" value="1"/>
</dbReference>
<name>A0ABW5ZXD0_9FLAO</name>
<protein>
    <submittedName>
        <fullName evidence="5">Polysaccharide biosynthesis/export family protein</fullName>
    </submittedName>
</protein>
<dbReference type="InterPro" id="IPR049712">
    <property type="entry name" value="Poly_export"/>
</dbReference>
<evidence type="ECO:0000259" key="3">
    <source>
        <dbReference type="Pfam" id="PF02563"/>
    </source>
</evidence>
<keyword evidence="2" id="KW-0812">Transmembrane</keyword>
<organism evidence="5 6">
    <name type="scientific">Psychroserpens luteus</name>
    <dbReference type="NCBI Taxonomy" id="1434066"/>
    <lineage>
        <taxon>Bacteria</taxon>
        <taxon>Pseudomonadati</taxon>
        <taxon>Bacteroidota</taxon>
        <taxon>Flavobacteriia</taxon>
        <taxon>Flavobacteriales</taxon>
        <taxon>Flavobacteriaceae</taxon>
        <taxon>Psychroserpens</taxon>
    </lineage>
</organism>
<keyword evidence="1" id="KW-0732">Signal</keyword>
<accession>A0ABW5ZXD0</accession>
<comment type="caution">
    <text evidence="5">The sequence shown here is derived from an EMBL/GenBank/DDBJ whole genome shotgun (WGS) entry which is preliminary data.</text>
</comment>
<dbReference type="EMBL" id="JBHUOS010000016">
    <property type="protein sequence ID" value="MFD2917704.1"/>
    <property type="molecule type" value="Genomic_DNA"/>
</dbReference>
<sequence>MRQHLISLSKSLIILSSIIILTSCGSRKDLVYFQDEPITDQSLSELDNNFEIRYKPNDILTIDVTSQNIESVLPFNLPAISYNTVGGATEQGTVVRQTYLLDPQGNIEFPTLGTIKMGGLTRTEATTMLKEIISEYVNEFIVNIRLVNFTITVNGEVNKPGNYIVQGERISLIQALGLAGDLTIYGKRDNIFLIREVDGKKKYAKYDLTSINVVNSPVYYLSQNDIIYVEPNNAKIKTSTYNPNTGVLISAISTLATIAAIFIIRN</sequence>
<dbReference type="Gene3D" id="3.10.560.10">
    <property type="entry name" value="Outer membrane lipoprotein wza domain like"/>
    <property type="match status" value="1"/>
</dbReference>
<dbReference type="PANTHER" id="PTHR33619:SF3">
    <property type="entry name" value="POLYSACCHARIDE EXPORT PROTEIN GFCE-RELATED"/>
    <property type="match status" value="1"/>
</dbReference>
<feature type="domain" description="Polysaccharide export protein N-terminal" evidence="3">
    <location>
        <begin position="52"/>
        <end position="146"/>
    </location>
</feature>
<keyword evidence="2" id="KW-1133">Transmembrane helix</keyword>